<keyword evidence="1" id="KW-0808">Transferase</keyword>
<dbReference type="Gene3D" id="3.30.572.10">
    <property type="entry name" value="Thymidylate synthase/dCMP hydroxymethylase domain"/>
    <property type="match status" value="1"/>
</dbReference>
<dbReference type="GO" id="GO:0032259">
    <property type="term" value="P:methylation"/>
    <property type="evidence" value="ECO:0007669"/>
    <property type="project" value="UniProtKB-KW"/>
</dbReference>
<dbReference type="EMBL" id="ABFC01000287">
    <property type="protein sequence ID" value="EFA29182.1"/>
    <property type="molecule type" value="Genomic_DNA"/>
</dbReference>
<name>A0A7G2K0H5_HAEIF</name>
<dbReference type="SUPFAM" id="SSF55831">
    <property type="entry name" value="Thymidylate synthase/dCMP hydroxymethylase"/>
    <property type="match status" value="1"/>
</dbReference>
<protein>
    <submittedName>
        <fullName evidence="1">Thymidylate synthase</fullName>
        <ecNumber evidence="1">2.1.1.45</ecNumber>
    </submittedName>
</protein>
<dbReference type="InterPro" id="IPR036926">
    <property type="entry name" value="Thymidate_synth/dCMP_Mease_sf"/>
</dbReference>
<dbReference type="AlphaFoldDB" id="A0A7G2K0H5"/>
<organism evidence="1">
    <name type="scientific">Haemophilus influenzae HK1212</name>
    <dbReference type="NCBI Taxonomy" id="456482"/>
    <lineage>
        <taxon>Bacteria</taxon>
        <taxon>Pseudomonadati</taxon>
        <taxon>Pseudomonadota</taxon>
        <taxon>Gammaproteobacteria</taxon>
        <taxon>Pasteurellales</taxon>
        <taxon>Pasteurellaceae</taxon>
        <taxon>Haemophilus</taxon>
    </lineage>
</organism>
<accession>A0A7G2K0H5</accession>
<reference evidence="1" key="1">
    <citation type="journal article" date="2010" name="Genomics">
        <title>Tracing phylogenomic events leading to diversity of Haemophilus influenzae and the emergence of Brazilian Purpuric Fever (BPF)-associated clones.</title>
        <authorList>
            <person name="Papazisi L."/>
            <person name="Ratnayake S."/>
            <person name="Remortel B.G."/>
            <person name="Bock G.R."/>
            <person name="Liang W."/>
            <person name="Saeed A.I."/>
            <person name="Liu J."/>
            <person name="Fleischmann R.D."/>
            <person name="Kilian M."/>
            <person name="Peterson S.N."/>
        </authorList>
    </citation>
    <scope>NUCLEOTIDE SEQUENCE [LARGE SCALE GENOMIC DNA]</scope>
    <source>
        <strain evidence="1">HK1212</strain>
    </source>
</reference>
<keyword evidence="1" id="KW-0489">Methyltransferase</keyword>
<evidence type="ECO:0000313" key="1">
    <source>
        <dbReference type="EMBL" id="EFA29182.1"/>
    </source>
</evidence>
<dbReference type="GO" id="GO:0004799">
    <property type="term" value="F:thymidylate synthase activity"/>
    <property type="evidence" value="ECO:0007669"/>
    <property type="project" value="UniProtKB-EC"/>
</dbReference>
<sequence>MKQYLDLCRRIVNEGEWVANERTGKHCLSVINA</sequence>
<dbReference type="EC" id="2.1.1.45" evidence="1"/>
<gene>
    <name evidence="1" type="primary">thyA</name>
    <name evidence="1" type="ORF">HAINFHK1212_0446</name>
</gene>
<proteinExistence type="predicted"/>
<feature type="non-terminal residue" evidence="1">
    <location>
        <position position="33"/>
    </location>
</feature>
<comment type="caution">
    <text evidence="1">The sequence shown here is derived from an EMBL/GenBank/DDBJ whole genome shotgun (WGS) entry which is preliminary data.</text>
</comment>